<organism evidence="1 2">
    <name type="scientific">Triangularia verruculosa</name>
    <dbReference type="NCBI Taxonomy" id="2587418"/>
    <lineage>
        <taxon>Eukaryota</taxon>
        <taxon>Fungi</taxon>
        <taxon>Dikarya</taxon>
        <taxon>Ascomycota</taxon>
        <taxon>Pezizomycotina</taxon>
        <taxon>Sordariomycetes</taxon>
        <taxon>Sordariomycetidae</taxon>
        <taxon>Sordariales</taxon>
        <taxon>Podosporaceae</taxon>
        <taxon>Triangularia</taxon>
    </lineage>
</organism>
<sequence length="68" mass="7347">MSTTVLTCVSCIWLFLLITYLTQTSLVSLDRHLLDLADIVNYPAALVVNVASAGGISGGSFRYDFVGY</sequence>
<dbReference type="AlphaFoldDB" id="A0AAN6XDZ8"/>
<name>A0AAN6XDZ8_9PEZI</name>
<dbReference type="EMBL" id="MU863976">
    <property type="protein sequence ID" value="KAK4196832.1"/>
    <property type="molecule type" value="Genomic_DNA"/>
</dbReference>
<keyword evidence="2" id="KW-1185">Reference proteome</keyword>
<proteinExistence type="predicted"/>
<gene>
    <name evidence="1" type="ORF">QBC40DRAFT_286681</name>
</gene>
<accession>A0AAN6XDZ8</accession>
<comment type="caution">
    <text evidence="1">The sequence shown here is derived from an EMBL/GenBank/DDBJ whole genome shotgun (WGS) entry which is preliminary data.</text>
</comment>
<evidence type="ECO:0000313" key="2">
    <source>
        <dbReference type="Proteomes" id="UP001303160"/>
    </source>
</evidence>
<reference evidence="1" key="2">
    <citation type="submission" date="2023-05" db="EMBL/GenBank/DDBJ databases">
        <authorList>
            <consortium name="Lawrence Berkeley National Laboratory"/>
            <person name="Steindorff A."/>
            <person name="Hensen N."/>
            <person name="Bonometti L."/>
            <person name="Westerberg I."/>
            <person name="Brannstrom I.O."/>
            <person name="Guillou S."/>
            <person name="Cros-Aarteil S."/>
            <person name="Calhoun S."/>
            <person name="Haridas S."/>
            <person name="Kuo A."/>
            <person name="Mondo S."/>
            <person name="Pangilinan J."/>
            <person name="Riley R."/>
            <person name="Labutti K."/>
            <person name="Andreopoulos B."/>
            <person name="Lipzen A."/>
            <person name="Chen C."/>
            <person name="Yanf M."/>
            <person name="Daum C."/>
            <person name="Ng V."/>
            <person name="Clum A."/>
            <person name="Ohm R."/>
            <person name="Martin F."/>
            <person name="Silar P."/>
            <person name="Natvig D."/>
            <person name="Lalanne C."/>
            <person name="Gautier V."/>
            <person name="Ament-Velasquez S.L."/>
            <person name="Kruys A."/>
            <person name="Hutchinson M.I."/>
            <person name="Powell A.J."/>
            <person name="Barry K."/>
            <person name="Miller A.N."/>
            <person name="Grigoriev I.V."/>
            <person name="Debuchy R."/>
            <person name="Gladieux P."/>
            <person name="Thoren M.H."/>
            <person name="Johannesson H."/>
        </authorList>
    </citation>
    <scope>NUCLEOTIDE SEQUENCE</scope>
    <source>
        <strain evidence="1">CBS 315.58</strain>
    </source>
</reference>
<dbReference type="Proteomes" id="UP001303160">
    <property type="component" value="Unassembled WGS sequence"/>
</dbReference>
<evidence type="ECO:0000313" key="1">
    <source>
        <dbReference type="EMBL" id="KAK4196832.1"/>
    </source>
</evidence>
<protein>
    <submittedName>
        <fullName evidence="1">Uncharacterized protein</fullName>
    </submittedName>
</protein>
<reference evidence="1" key="1">
    <citation type="journal article" date="2023" name="Mol. Phylogenet. Evol.">
        <title>Genome-scale phylogeny and comparative genomics of the fungal order Sordariales.</title>
        <authorList>
            <person name="Hensen N."/>
            <person name="Bonometti L."/>
            <person name="Westerberg I."/>
            <person name="Brannstrom I.O."/>
            <person name="Guillou S."/>
            <person name="Cros-Aarteil S."/>
            <person name="Calhoun S."/>
            <person name="Haridas S."/>
            <person name="Kuo A."/>
            <person name="Mondo S."/>
            <person name="Pangilinan J."/>
            <person name="Riley R."/>
            <person name="LaButti K."/>
            <person name="Andreopoulos B."/>
            <person name="Lipzen A."/>
            <person name="Chen C."/>
            <person name="Yan M."/>
            <person name="Daum C."/>
            <person name="Ng V."/>
            <person name="Clum A."/>
            <person name="Steindorff A."/>
            <person name="Ohm R.A."/>
            <person name="Martin F."/>
            <person name="Silar P."/>
            <person name="Natvig D.O."/>
            <person name="Lalanne C."/>
            <person name="Gautier V."/>
            <person name="Ament-Velasquez S.L."/>
            <person name="Kruys A."/>
            <person name="Hutchinson M.I."/>
            <person name="Powell A.J."/>
            <person name="Barry K."/>
            <person name="Miller A.N."/>
            <person name="Grigoriev I.V."/>
            <person name="Debuchy R."/>
            <person name="Gladieux P."/>
            <person name="Hiltunen Thoren M."/>
            <person name="Johannesson H."/>
        </authorList>
    </citation>
    <scope>NUCLEOTIDE SEQUENCE</scope>
    <source>
        <strain evidence="1">CBS 315.58</strain>
    </source>
</reference>